<feature type="binding site" evidence="2">
    <location>
        <position position="163"/>
    </location>
    <ligand>
        <name>CoA</name>
        <dbReference type="ChEBI" id="CHEBI:57287"/>
    </ligand>
</feature>
<dbReference type="GO" id="GO:0009239">
    <property type="term" value="P:enterobactin biosynthetic process"/>
    <property type="evidence" value="ECO:0007669"/>
    <property type="project" value="InterPro"/>
</dbReference>
<dbReference type="InterPro" id="IPR008278">
    <property type="entry name" value="4-PPantetheinyl_Trfase_dom"/>
</dbReference>
<dbReference type="InterPro" id="IPR003542">
    <property type="entry name" value="Enbac_synth_compD-like"/>
</dbReference>
<comment type="caution">
    <text evidence="6">The sequence shown here is derived from an EMBL/GenBank/DDBJ whole genome shotgun (WGS) entry which is preliminary data.</text>
</comment>
<feature type="binding site" evidence="2">
    <location>
        <begin position="82"/>
        <end position="83"/>
    </location>
    <ligand>
        <name>CoA</name>
        <dbReference type="ChEBI" id="CHEBI:57287"/>
    </ligand>
</feature>
<evidence type="ECO:0000313" key="6">
    <source>
        <dbReference type="EMBL" id="MBO0513484.1"/>
    </source>
</evidence>
<evidence type="ECO:0000256" key="1">
    <source>
        <dbReference type="ARBA" id="ARBA00022679"/>
    </source>
</evidence>
<keyword evidence="3" id="KW-0460">Magnesium</keyword>
<evidence type="ECO:0000256" key="3">
    <source>
        <dbReference type="PIRSR" id="PIRSR603542-2"/>
    </source>
</evidence>
<feature type="domain" description="4'-phosphopantetheinyl transferase" evidence="4">
    <location>
        <begin position="101"/>
        <end position="177"/>
    </location>
</feature>
<organism evidence="6 7">
    <name type="scientific">Streptomyces beijiangensis</name>
    <dbReference type="NCBI Taxonomy" id="163361"/>
    <lineage>
        <taxon>Bacteria</taxon>
        <taxon>Bacillati</taxon>
        <taxon>Actinomycetota</taxon>
        <taxon>Actinomycetes</taxon>
        <taxon>Kitasatosporales</taxon>
        <taxon>Streptomycetaceae</taxon>
        <taxon>Streptomyces</taxon>
    </lineage>
</organism>
<sequence length="219" mass="23447">MIEALLPAGTAWAEVYEDGEPDLFPAEAAVVAGSVERRRREFATVRRCARTALGGLGIAPVPILPGPRGEPVWPQGVVGSMTHCAGYRGAAVARSGELAALGVDAEPNAPLPPRVLHSVTLPGEREHLADLASDRPEVCWDRLLFSAKESVFKAWFPLTARELDFTEAELVVHPGRAAFHARLLVAGADLDGERIVGFSGNWLCRDGLLLTAVALSRRT</sequence>
<dbReference type="AlphaFoldDB" id="A0A939JJB8"/>
<dbReference type="GO" id="GO:0009366">
    <property type="term" value="C:enterobactin synthetase complex"/>
    <property type="evidence" value="ECO:0007669"/>
    <property type="project" value="InterPro"/>
</dbReference>
<feature type="binding site" evidence="3">
    <location>
        <position position="104"/>
    </location>
    <ligand>
        <name>Mg(2+)</name>
        <dbReference type="ChEBI" id="CHEBI:18420"/>
    </ligand>
</feature>
<feature type="binding site" evidence="3">
    <location>
        <position position="106"/>
    </location>
    <ligand>
        <name>Mg(2+)</name>
        <dbReference type="ChEBI" id="CHEBI:18420"/>
    </ligand>
</feature>
<dbReference type="SUPFAM" id="SSF56214">
    <property type="entry name" value="4'-phosphopantetheinyl transferase"/>
    <property type="match status" value="1"/>
</dbReference>
<feature type="binding site" evidence="2">
    <location>
        <position position="104"/>
    </location>
    <ligand>
        <name>CoA</name>
        <dbReference type="ChEBI" id="CHEBI:57287"/>
    </ligand>
</feature>
<evidence type="ECO:0000259" key="5">
    <source>
        <dbReference type="Pfam" id="PF17837"/>
    </source>
</evidence>
<dbReference type="GO" id="GO:0005886">
    <property type="term" value="C:plasma membrane"/>
    <property type="evidence" value="ECO:0007669"/>
    <property type="project" value="TreeGrafter"/>
</dbReference>
<dbReference type="InterPro" id="IPR041354">
    <property type="entry name" value="4PPT_N"/>
</dbReference>
<dbReference type="PANTHER" id="PTHR38096:SF1">
    <property type="entry name" value="ENTEROBACTIN SYNTHASE COMPONENT D"/>
    <property type="match status" value="1"/>
</dbReference>
<evidence type="ECO:0000313" key="7">
    <source>
        <dbReference type="Proteomes" id="UP000664167"/>
    </source>
</evidence>
<comment type="cofactor">
    <cofactor evidence="3">
        <name>Mg(2+)</name>
        <dbReference type="ChEBI" id="CHEBI:18420"/>
    </cofactor>
</comment>
<evidence type="ECO:0000259" key="4">
    <source>
        <dbReference type="Pfam" id="PF01648"/>
    </source>
</evidence>
<dbReference type="EMBL" id="JAFLRJ010000152">
    <property type="protein sequence ID" value="MBO0513484.1"/>
    <property type="molecule type" value="Genomic_DNA"/>
</dbReference>
<keyword evidence="7" id="KW-1185">Reference proteome</keyword>
<feature type="domain" description="4'-phosphopantetheinyl transferase N-terminal" evidence="5">
    <location>
        <begin position="27"/>
        <end position="93"/>
    </location>
</feature>
<dbReference type="PRINTS" id="PR01399">
    <property type="entry name" value="ENTSNTHTASED"/>
</dbReference>
<dbReference type="RefSeq" id="WP_206962905.1">
    <property type="nucleotide sequence ID" value="NZ_BAAAJJ010000009.1"/>
</dbReference>
<dbReference type="GO" id="GO:0008897">
    <property type="term" value="F:holo-[acyl-carrier-protein] synthase activity"/>
    <property type="evidence" value="ECO:0007669"/>
    <property type="project" value="InterPro"/>
</dbReference>
<keyword evidence="3" id="KW-0479">Metal-binding</keyword>
<feature type="binding site" evidence="2">
    <location>
        <position position="153"/>
    </location>
    <ligand>
        <name>CoA</name>
        <dbReference type="ChEBI" id="CHEBI:57287"/>
    </ligand>
</feature>
<accession>A0A939JJB8</accession>
<reference evidence="6" key="1">
    <citation type="submission" date="2021-03" db="EMBL/GenBank/DDBJ databases">
        <title>Streptomyces poriferae sp. nov., a novel marine sponge-derived Actinobacteria species with anti-MRSA activity.</title>
        <authorList>
            <person name="Sandoval-Powers M."/>
            <person name="Kralova S."/>
            <person name="Nguyen G.-S."/>
            <person name="Fawwal D."/>
            <person name="Degnes K."/>
            <person name="Klinkenberg G."/>
            <person name="Sletta H."/>
            <person name="Wentzel A."/>
            <person name="Liles M.R."/>
        </authorList>
    </citation>
    <scope>NUCLEOTIDE SEQUENCE</scope>
    <source>
        <strain evidence="6">DSM 41794</strain>
    </source>
</reference>
<feature type="binding site" evidence="2">
    <location>
        <position position="46"/>
    </location>
    <ligand>
        <name>CoA</name>
        <dbReference type="ChEBI" id="CHEBI:57287"/>
    </ligand>
</feature>
<feature type="binding site" evidence="3">
    <location>
        <position position="105"/>
    </location>
    <ligand>
        <name>Mg(2+)</name>
        <dbReference type="ChEBI" id="CHEBI:18420"/>
    </ligand>
</feature>
<dbReference type="PANTHER" id="PTHR38096">
    <property type="entry name" value="ENTEROBACTIN SYNTHASE COMPONENT D"/>
    <property type="match status" value="1"/>
</dbReference>
<feature type="binding site" evidence="2">
    <location>
        <position position="38"/>
    </location>
    <ligand>
        <name>CoA</name>
        <dbReference type="ChEBI" id="CHEBI:57287"/>
    </ligand>
</feature>
<dbReference type="InterPro" id="IPR037143">
    <property type="entry name" value="4-PPantetheinyl_Trfase_dom_sf"/>
</dbReference>
<dbReference type="Pfam" id="PF01648">
    <property type="entry name" value="ACPS"/>
    <property type="match status" value="1"/>
</dbReference>
<dbReference type="Pfam" id="PF17837">
    <property type="entry name" value="4PPT_N"/>
    <property type="match status" value="1"/>
</dbReference>
<dbReference type="GO" id="GO:0000287">
    <property type="term" value="F:magnesium ion binding"/>
    <property type="evidence" value="ECO:0007669"/>
    <property type="project" value="InterPro"/>
</dbReference>
<protein>
    <submittedName>
        <fullName evidence="6">4'-phosphopantetheinyl transferase superfamily protein</fullName>
    </submittedName>
</protein>
<keyword evidence="1 6" id="KW-0808">Transferase</keyword>
<name>A0A939JJB8_9ACTN</name>
<gene>
    <name evidence="6" type="ORF">J0695_17000</name>
</gene>
<proteinExistence type="predicted"/>
<dbReference type="Proteomes" id="UP000664167">
    <property type="component" value="Unassembled WGS sequence"/>
</dbReference>
<feature type="binding site" evidence="2">
    <location>
        <position position="149"/>
    </location>
    <ligand>
        <name>CoA</name>
        <dbReference type="ChEBI" id="CHEBI:57287"/>
    </ligand>
</feature>
<evidence type="ECO:0000256" key="2">
    <source>
        <dbReference type="PIRSR" id="PIRSR603542-1"/>
    </source>
</evidence>